<dbReference type="PANTHER" id="PTHR42877:SF7">
    <property type="entry name" value="FLAVIN-BINDING MONOOXYGENASE-RELATED"/>
    <property type="match status" value="1"/>
</dbReference>
<accession>A0A6A6PGC5</accession>
<dbReference type="InterPro" id="IPR051209">
    <property type="entry name" value="FAD-bind_Monooxygenase_sf"/>
</dbReference>
<dbReference type="SUPFAM" id="SSF51905">
    <property type="entry name" value="FAD/NAD(P)-binding domain"/>
    <property type="match status" value="1"/>
</dbReference>
<dbReference type="PRINTS" id="PR00469">
    <property type="entry name" value="PNDRDTASEII"/>
</dbReference>
<dbReference type="GeneID" id="54476737"/>
<sequence length="631" mass="71375">MSAIPNLPETVIDTNDSNSAAASRHLLNTQGAQANGDGHSTQAQTGSQWQLHDAPVENQRPIKVIVIGAGYSGLYMGIRIPERLRNCELVIYEKNPQVGGTWYENRYPGAACDVPSHSYQLSFNPKPDWSSLYAPSWEIRDYLQGMAKKYGADRFMKLEHTVKEAVWDQEQGKWHVQVQRADGTVFMDTSDVLVSARGNLNTKQWPDVPGLWDFKGEIMHSAAWNEDYDFQGKRIGVIGSGSSAIQAIPVLQKIEGTELKCFIRNRTWISPPLAQGTQDKYGLTESQFTPEQIQRFKDDADAWEQFQKDVQIDANSIHPVTIRGTGMQKGAQKLFEAGMKERLKKKPHYFDWLRPGFSPGCRRLTPGPGFLEALVEDNVSYIRDEISRIEERGVVTADGTLHEIDVLVCCTGFYASTAPPFPVQGLNGKLQKDHWAERATNYLSLATDDFPNYFIMLGPNGAIGEGSLTMMIESVGDYILKAIRKLQKENIRSMVVKPERVKDFLNYCDEYFKGTVYAEECRSWYKKDGKGQSGSIVTGLWPGSTLHCIEALRSPRWEDYVYEYHRETNGAAVNQMAWLGNGWGAKQLEDKPDLDALSFYVTRMFLERDIGVPEHPRPEANRQFIIRPWSY</sequence>
<dbReference type="GO" id="GO:0004499">
    <property type="term" value="F:N,N-dimethylaniline monooxygenase activity"/>
    <property type="evidence" value="ECO:0007669"/>
    <property type="project" value="InterPro"/>
</dbReference>
<evidence type="ECO:0000313" key="6">
    <source>
        <dbReference type="Proteomes" id="UP000799767"/>
    </source>
</evidence>
<reference evidence="5" key="1">
    <citation type="journal article" date="2020" name="Stud. Mycol.">
        <title>101 Dothideomycetes genomes: a test case for predicting lifestyles and emergence of pathogens.</title>
        <authorList>
            <person name="Haridas S."/>
            <person name="Albert R."/>
            <person name="Binder M."/>
            <person name="Bloem J."/>
            <person name="Labutti K."/>
            <person name="Salamov A."/>
            <person name="Andreopoulos B."/>
            <person name="Baker S."/>
            <person name="Barry K."/>
            <person name="Bills G."/>
            <person name="Bluhm B."/>
            <person name="Cannon C."/>
            <person name="Castanera R."/>
            <person name="Culley D."/>
            <person name="Daum C."/>
            <person name="Ezra D."/>
            <person name="Gonzalez J."/>
            <person name="Henrissat B."/>
            <person name="Kuo A."/>
            <person name="Liang C."/>
            <person name="Lipzen A."/>
            <person name="Lutzoni F."/>
            <person name="Magnuson J."/>
            <person name="Mondo S."/>
            <person name="Nolan M."/>
            <person name="Ohm R."/>
            <person name="Pangilinan J."/>
            <person name="Park H.-J."/>
            <person name="Ramirez L."/>
            <person name="Alfaro M."/>
            <person name="Sun H."/>
            <person name="Tritt A."/>
            <person name="Yoshinaga Y."/>
            <person name="Zwiers L.-H."/>
            <person name="Turgeon B."/>
            <person name="Goodwin S."/>
            <person name="Spatafora J."/>
            <person name="Crous P."/>
            <person name="Grigoriev I."/>
        </authorList>
    </citation>
    <scope>NUCLEOTIDE SEQUENCE</scope>
    <source>
        <strain evidence="5">CBS 113389</strain>
    </source>
</reference>
<protein>
    <recommendedName>
        <fullName evidence="7">FAD/NAD(P)-binding domain-containing protein</fullName>
    </recommendedName>
</protein>
<evidence type="ECO:0000256" key="3">
    <source>
        <dbReference type="ARBA" id="ARBA00022827"/>
    </source>
</evidence>
<dbReference type="Proteomes" id="UP000799767">
    <property type="component" value="Unassembled WGS sequence"/>
</dbReference>
<keyword evidence="6" id="KW-1185">Reference proteome</keyword>
<dbReference type="AlphaFoldDB" id="A0A6A6PGC5"/>
<dbReference type="OrthoDB" id="74360at2759"/>
<dbReference type="GO" id="GO:0050661">
    <property type="term" value="F:NADP binding"/>
    <property type="evidence" value="ECO:0007669"/>
    <property type="project" value="InterPro"/>
</dbReference>
<evidence type="ECO:0000256" key="4">
    <source>
        <dbReference type="ARBA" id="ARBA00023002"/>
    </source>
</evidence>
<proteinExistence type="inferred from homology"/>
<keyword evidence="4" id="KW-0560">Oxidoreductase</keyword>
<keyword evidence="3" id="KW-0274">FAD</keyword>
<dbReference type="InterPro" id="IPR020946">
    <property type="entry name" value="Flavin_mOase-like"/>
</dbReference>
<dbReference type="GO" id="GO:0050660">
    <property type="term" value="F:flavin adenine dinucleotide binding"/>
    <property type="evidence" value="ECO:0007669"/>
    <property type="project" value="InterPro"/>
</dbReference>
<evidence type="ECO:0000313" key="5">
    <source>
        <dbReference type="EMBL" id="KAF2479019.1"/>
    </source>
</evidence>
<name>A0A6A6PGC5_9PEZI</name>
<dbReference type="RefSeq" id="XP_033585589.1">
    <property type="nucleotide sequence ID" value="XM_033735735.1"/>
</dbReference>
<dbReference type="PANTHER" id="PTHR42877">
    <property type="entry name" value="L-ORNITHINE N(5)-MONOOXYGENASE-RELATED"/>
    <property type="match status" value="1"/>
</dbReference>
<dbReference type="EMBL" id="MU001642">
    <property type="protein sequence ID" value="KAF2479019.1"/>
    <property type="molecule type" value="Genomic_DNA"/>
</dbReference>
<evidence type="ECO:0008006" key="7">
    <source>
        <dbReference type="Google" id="ProtNLM"/>
    </source>
</evidence>
<dbReference type="Gene3D" id="3.50.50.60">
    <property type="entry name" value="FAD/NAD(P)-binding domain"/>
    <property type="match status" value="2"/>
</dbReference>
<comment type="similarity">
    <text evidence="1">Belongs to the FAD-binding monooxygenase family.</text>
</comment>
<keyword evidence="2" id="KW-0285">Flavoprotein</keyword>
<dbReference type="InterPro" id="IPR036188">
    <property type="entry name" value="FAD/NAD-bd_sf"/>
</dbReference>
<evidence type="ECO:0000256" key="1">
    <source>
        <dbReference type="ARBA" id="ARBA00010139"/>
    </source>
</evidence>
<organism evidence="5 6">
    <name type="scientific">Neohortaea acidophila</name>
    <dbReference type="NCBI Taxonomy" id="245834"/>
    <lineage>
        <taxon>Eukaryota</taxon>
        <taxon>Fungi</taxon>
        <taxon>Dikarya</taxon>
        <taxon>Ascomycota</taxon>
        <taxon>Pezizomycotina</taxon>
        <taxon>Dothideomycetes</taxon>
        <taxon>Dothideomycetidae</taxon>
        <taxon>Mycosphaerellales</taxon>
        <taxon>Teratosphaeriaceae</taxon>
        <taxon>Neohortaea</taxon>
    </lineage>
</organism>
<evidence type="ECO:0000256" key="2">
    <source>
        <dbReference type="ARBA" id="ARBA00022630"/>
    </source>
</evidence>
<dbReference type="Pfam" id="PF00743">
    <property type="entry name" value="FMO-like"/>
    <property type="match status" value="1"/>
</dbReference>
<gene>
    <name evidence="5" type="ORF">BDY17DRAFT_313619</name>
</gene>